<dbReference type="Gene3D" id="3.40.470.10">
    <property type="entry name" value="Uracil-DNA glycosylase-like domain"/>
    <property type="match status" value="1"/>
</dbReference>
<comment type="catalytic activity">
    <reaction evidence="1 9 11">
        <text>Hydrolyzes single-stranded DNA or mismatched double-stranded DNA and polynucleotides, releasing free uracil.</text>
        <dbReference type="EC" id="3.2.2.27"/>
    </reaction>
</comment>
<dbReference type="GO" id="GO:0004844">
    <property type="term" value="F:uracil DNA N-glycosylase activity"/>
    <property type="evidence" value="ECO:0007669"/>
    <property type="project" value="UniProtKB-UniRule"/>
</dbReference>
<dbReference type="NCBIfam" id="NF003592">
    <property type="entry name" value="PRK05254.1-5"/>
    <property type="match status" value="1"/>
</dbReference>
<evidence type="ECO:0000256" key="4">
    <source>
        <dbReference type="ARBA" id="ARBA00012030"/>
    </source>
</evidence>
<evidence type="ECO:0000313" key="13">
    <source>
        <dbReference type="EMBL" id="SPT70759.1"/>
    </source>
</evidence>
<keyword evidence="14" id="KW-1185">Reference proteome</keyword>
<dbReference type="Pfam" id="PF03167">
    <property type="entry name" value="UDG"/>
    <property type="match status" value="1"/>
</dbReference>
<keyword evidence="8 9" id="KW-0234">DNA repair</keyword>
<dbReference type="PANTHER" id="PTHR11264">
    <property type="entry name" value="URACIL-DNA GLYCOSYLASE"/>
    <property type="match status" value="1"/>
</dbReference>
<comment type="similarity">
    <text evidence="3 9 11">Belongs to the uracil-DNA glycosylase (UDG) superfamily. UNG family.</text>
</comment>
<keyword evidence="6 9" id="KW-0227">DNA damage</keyword>
<dbReference type="NCBIfam" id="NF003588">
    <property type="entry name" value="PRK05254.1-1"/>
    <property type="match status" value="1"/>
</dbReference>
<evidence type="ECO:0000256" key="3">
    <source>
        <dbReference type="ARBA" id="ARBA00008184"/>
    </source>
</evidence>
<dbReference type="AlphaFoldDB" id="A0A2X0VV99"/>
<keyword evidence="13" id="KW-0326">Glycosidase</keyword>
<evidence type="ECO:0000256" key="2">
    <source>
        <dbReference type="ARBA" id="ARBA00002631"/>
    </source>
</evidence>
<dbReference type="CDD" id="cd10027">
    <property type="entry name" value="UDG-F1-like"/>
    <property type="match status" value="1"/>
</dbReference>
<evidence type="ECO:0000256" key="7">
    <source>
        <dbReference type="ARBA" id="ARBA00022801"/>
    </source>
</evidence>
<dbReference type="NCBIfam" id="TIGR00628">
    <property type="entry name" value="ung"/>
    <property type="match status" value="1"/>
</dbReference>
<evidence type="ECO:0000256" key="11">
    <source>
        <dbReference type="RuleBase" id="RU003780"/>
    </source>
</evidence>
<feature type="active site" description="Proton acceptor" evidence="9 10">
    <location>
        <position position="61"/>
    </location>
</feature>
<protein>
    <recommendedName>
        <fullName evidence="5 9">Uracil-DNA glycosylase</fullName>
        <shortName evidence="9">UDG</shortName>
        <ecNumber evidence="4 9">3.2.2.27</ecNumber>
    </recommendedName>
</protein>
<evidence type="ECO:0000256" key="10">
    <source>
        <dbReference type="PROSITE-ProRule" id="PRU10072"/>
    </source>
</evidence>
<dbReference type="PANTHER" id="PTHR11264:SF0">
    <property type="entry name" value="URACIL-DNA GLYCOSYLASE"/>
    <property type="match status" value="1"/>
</dbReference>
<dbReference type="InterPro" id="IPR018085">
    <property type="entry name" value="Ura-DNA_Glyclase_AS"/>
</dbReference>
<keyword evidence="7 9" id="KW-0378">Hydrolase</keyword>
<evidence type="ECO:0000256" key="5">
    <source>
        <dbReference type="ARBA" id="ARBA00018429"/>
    </source>
</evidence>
<dbReference type="SUPFAM" id="SSF52141">
    <property type="entry name" value="Uracil-DNA glycosylase-like"/>
    <property type="match status" value="1"/>
</dbReference>
<reference evidence="13 14" key="1">
    <citation type="submission" date="2018-06" db="EMBL/GenBank/DDBJ databases">
        <authorList>
            <consortium name="Pathogen Informatics"/>
            <person name="Doyle S."/>
        </authorList>
    </citation>
    <scope>NUCLEOTIDE SEQUENCE [LARGE SCALE GENOMIC DNA]</scope>
    <source>
        <strain evidence="13 14">NCTC13093</strain>
    </source>
</reference>
<dbReference type="SMART" id="SM00986">
    <property type="entry name" value="UDG"/>
    <property type="match status" value="1"/>
</dbReference>
<sequence>MKTWHDIIGPLKGSESFQNVLHYVAVKRAEGDEIYPPDSAVFNAFKYTAFDKLKVVIVGQDPYHEPGQAMGLAFSVPVGVKTPPSLANIYRELKDDMPGFSVPEHGCLIPWARQGVLLLNSVLTVKSGEANSHHNQGWEDFTDGVIKALNDNCENLVFMLWGNSAKAKCKDVDRERHLVLEAAHPSPLSAYRGFLGCRHFSKANTYLHEHGKTVINWQLPLYLDGSETL</sequence>
<dbReference type="EMBL" id="UAPV01000001">
    <property type="protein sequence ID" value="SPT70759.1"/>
    <property type="molecule type" value="Genomic_DNA"/>
</dbReference>
<dbReference type="EC" id="3.2.2.27" evidence="4 9"/>
<keyword evidence="9" id="KW-0963">Cytoplasm</keyword>
<dbReference type="FunFam" id="3.40.470.10:FF:000001">
    <property type="entry name" value="Uracil-DNA glycosylase"/>
    <property type="match status" value="1"/>
</dbReference>
<comment type="subcellular location">
    <subcellularLocation>
        <location evidence="9">Cytoplasm</location>
    </subcellularLocation>
</comment>
<evidence type="ECO:0000256" key="9">
    <source>
        <dbReference type="HAMAP-Rule" id="MF_00148"/>
    </source>
</evidence>
<evidence type="ECO:0000313" key="14">
    <source>
        <dbReference type="Proteomes" id="UP000250086"/>
    </source>
</evidence>
<evidence type="ECO:0000256" key="6">
    <source>
        <dbReference type="ARBA" id="ARBA00022763"/>
    </source>
</evidence>
<evidence type="ECO:0000259" key="12">
    <source>
        <dbReference type="SMART" id="SM00986"/>
    </source>
</evidence>
<dbReference type="NCBIfam" id="NF003591">
    <property type="entry name" value="PRK05254.1-4"/>
    <property type="match status" value="1"/>
</dbReference>
<evidence type="ECO:0000256" key="1">
    <source>
        <dbReference type="ARBA" id="ARBA00001400"/>
    </source>
</evidence>
<dbReference type="InterPro" id="IPR005122">
    <property type="entry name" value="Uracil-DNA_glycosylase-like"/>
</dbReference>
<dbReference type="GO" id="GO:0097510">
    <property type="term" value="P:base-excision repair, AP site formation via deaminated base removal"/>
    <property type="evidence" value="ECO:0007669"/>
    <property type="project" value="TreeGrafter"/>
</dbReference>
<evidence type="ECO:0000256" key="8">
    <source>
        <dbReference type="ARBA" id="ARBA00023204"/>
    </source>
</evidence>
<dbReference type="NCBIfam" id="NF003589">
    <property type="entry name" value="PRK05254.1-2"/>
    <property type="match status" value="1"/>
</dbReference>
<dbReference type="GO" id="GO:0005737">
    <property type="term" value="C:cytoplasm"/>
    <property type="evidence" value="ECO:0007669"/>
    <property type="project" value="UniProtKB-SubCell"/>
</dbReference>
<dbReference type="SMART" id="SM00987">
    <property type="entry name" value="UreE_C"/>
    <property type="match status" value="1"/>
</dbReference>
<gene>
    <name evidence="9 13" type="primary">ung</name>
    <name evidence="13" type="ORF">NCTC13093_02180</name>
</gene>
<dbReference type="Proteomes" id="UP000250086">
    <property type="component" value="Unassembled WGS sequence"/>
</dbReference>
<dbReference type="OrthoDB" id="9804372at2"/>
<accession>A0A2X0VV99</accession>
<proteinExistence type="inferred from homology"/>
<comment type="function">
    <text evidence="2 9 11">Excises uracil residues from the DNA which can arise as a result of misincorporation of dUMP residues by DNA polymerase or due to deamination of cytosine.</text>
</comment>
<feature type="domain" description="Uracil-DNA glycosylase-like" evidence="12">
    <location>
        <begin position="46"/>
        <end position="207"/>
    </location>
</feature>
<dbReference type="InterPro" id="IPR002043">
    <property type="entry name" value="UDG_fam1"/>
</dbReference>
<dbReference type="PROSITE" id="PS00130">
    <property type="entry name" value="U_DNA_GLYCOSYLASE"/>
    <property type="match status" value="1"/>
</dbReference>
<name>A0A2X0VV99_9GAMM</name>
<dbReference type="InterPro" id="IPR036895">
    <property type="entry name" value="Uracil-DNA_glycosylase-like_sf"/>
</dbReference>
<dbReference type="HAMAP" id="MF_00148">
    <property type="entry name" value="UDG"/>
    <property type="match status" value="1"/>
</dbReference>
<organism evidence="13 14">
    <name type="scientific">Anaerobiospirillum thomasii</name>
    <dbReference type="NCBI Taxonomy" id="179995"/>
    <lineage>
        <taxon>Bacteria</taxon>
        <taxon>Pseudomonadati</taxon>
        <taxon>Pseudomonadota</taxon>
        <taxon>Gammaproteobacteria</taxon>
        <taxon>Aeromonadales</taxon>
        <taxon>Succinivibrionaceae</taxon>
        <taxon>Anaerobiospirillum</taxon>
    </lineage>
</organism>